<evidence type="ECO:0000313" key="1">
    <source>
        <dbReference type="EMBL" id="SJL16922.1"/>
    </source>
</evidence>
<name>A0A284S7D7_ARMOS</name>
<proteinExistence type="predicted"/>
<keyword evidence="2" id="KW-1185">Reference proteome</keyword>
<dbReference type="Proteomes" id="UP000219338">
    <property type="component" value="Unassembled WGS sequence"/>
</dbReference>
<accession>A0A284S7D7</accession>
<dbReference type="AlphaFoldDB" id="A0A284S7D7"/>
<dbReference type="OrthoDB" id="10438727at2759"/>
<reference evidence="2" key="1">
    <citation type="journal article" date="2017" name="Nat. Ecol. Evol.">
        <title>Genome expansion and lineage-specific genetic innovations in the forest pathogenic fungi Armillaria.</title>
        <authorList>
            <person name="Sipos G."/>
            <person name="Prasanna A.N."/>
            <person name="Walter M.C."/>
            <person name="O'Connor E."/>
            <person name="Balint B."/>
            <person name="Krizsan K."/>
            <person name="Kiss B."/>
            <person name="Hess J."/>
            <person name="Varga T."/>
            <person name="Slot J."/>
            <person name="Riley R."/>
            <person name="Boka B."/>
            <person name="Rigling D."/>
            <person name="Barry K."/>
            <person name="Lee J."/>
            <person name="Mihaltcheva S."/>
            <person name="LaButti K."/>
            <person name="Lipzen A."/>
            <person name="Waldron R."/>
            <person name="Moloney N.M."/>
            <person name="Sperisen C."/>
            <person name="Kredics L."/>
            <person name="Vagvoelgyi C."/>
            <person name="Patrignani A."/>
            <person name="Fitzpatrick D."/>
            <person name="Nagy I."/>
            <person name="Doyle S."/>
            <person name="Anderson J.B."/>
            <person name="Grigoriev I.V."/>
            <person name="Gueldener U."/>
            <person name="Muensterkoetter M."/>
            <person name="Nagy L.G."/>
        </authorList>
    </citation>
    <scope>NUCLEOTIDE SEQUENCE [LARGE SCALE GENOMIC DNA]</scope>
    <source>
        <strain evidence="2">C18/9</strain>
    </source>
</reference>
<sequence length="226" mass="25519">MENHTLDLSSYDDSHARGRRLLVPTGMMTETSRGAFQSSERSNICYPNHQCTFELVAVLMYVRSATGPSLLLGTVRDQGESTIDATFTEIFISQCVVIFPGDFSNLEVITHDECFRAKRTTGIICTDSELLASWLLKPAVWFSLTDDSVMNGYACHRKSSEPISSPPPRQLFSLSGQENSAFDICVHAFNCVRLRLREFNLHMFVDLSMHLDVRYPDSQYHFNDTG</sequence>
<dbReference type="EMBL" id="FUEG01000039">
    <property type="protein sequence ID" value="SJL16922.1"/>
    <property type="molecule type" value="Genomic_DNA"/>
</dbReference>
<gene>
    <name evidence="1" type="ORF">ARMOST_20454</name>
</gene>
<evidence type="ECO:0000313" key="2">
    <source>
        <dbReference type="Proteomes" id="UP000219338"/>
    </source>
</evidence>
<organism evidence="1 2">
    <name type="scientific">Armillaria ostoyae</name>
    <name type="common">Armillaria root rot fungus</name>
    <dbReference type="NCBI Taxonomy" id="47428"/>
    <lineage>
        <taxon>Eukaryota</taxon>
        <taxon>Fungi</taxon>
        <taxon>Dikarya</taxon>
        <taxon>Basidiomycota</taxon>
        <taxon>Agaricomycotina</taxon>
        <taxon>Agaricomycetes</taxon>
        <taxon>Agaricomycetidae</taxon>
        <taxon>Agaricales</taxon>
        <taxon>Marasmiineae</taxon>
        <taxon>Physalacriaceae</taxon>
        <taxon>Armillaria</taxon>
    </lineage>
</organism>
<protein>
    <submittedName>
        <fullName evidence="1">Uncharacterized protein</fullName>
    </submittedName>
</protein>